<organism evidence="2 3">
    <name type="scientific">Streptomyces himastatinicus ATCC 53653</name>
    <dbReference type="NCBI Taxonomy" id="457427"/>
    <lineage>
        <taxon>Bacteria</taxon>
        <taxon>Bacillati</taxon>
        <taxon>Actinomycetota</taxon>
        <taxon>Actinomycetes</taxon>
        <taxon>Kitasatosporales</taxon>
        <taxon>Streptomycetaceae</taxon>
        <taxon>Streptomyces</taxon>
        <taxon>Streptomyces violaceusniger group</taxon>
    </lineage>
</organism>
<dbReference type="HOGENOM" id="CLU_2847959_0_0_11"/>
<evidence type="ECO:0000256" key="1">
    <source>
        <dbReference type="SAM" id="MobiDB-lite"/>
    </source>
</evidence>
<feature type="compositionally biased region" description="Low complexity" evidence="1">
    <location>
        <begin position="54"/>
        <end position="65"/>
    </location>
</feature>
<reference evidence="2 3" key="1">
    <citation type="submission" date="2009-02" db="EMBL/GenBank/DDBJ databases">
        <title>Annotation of Streptomyces hygroscopicus strain ATCC 53653.</title>
        <authorList>
            <consortium name="The Broad Institute Genome Sequencing Platform"/>
            <consortium name="Broad Institute Microbial Sequencing Center"/>
            <person name="Fischbach M."/>
            <person name="Godfrey P."/>
            <person name="Ward D."/>
            <person name="Young S."/>
            <person name="Zeng Q."/>
            <person name="Koehrsen M."/>
            <person name="Alvarado L."/>
            <person name="Berlin A.M."/>
            <person name="Bochicchio J."/>
            <person name="Borenstein D."/>
            <person name="Chapman S.B."/>
            <person name="Chen Z."/>
            <person name="Engels R."/>
            <person name="Freedman E."/>
            <person name="Gellesch M."/>
            <person name="Goldberg J."/>
            <person name="Griggs A."/>
            <person name="Gujja S."/>
            <person name="Heilman E.R."/>
            <person name="Heiman D.I."/>
            <person name="Hepburn T.A."/>
            <person name="Howarth C."/>
            <person name="Jen D."/>
            <person name="Larson L."/>
            <person name="Lewis B."/>
            <person name="Mehta T."/>
            <person name="Park D."/>
            <person name="Pearson M."/>
            <person name="Richards J."/>
            <person name="Roberts A."/>
            <person name="Saif S."/>
            <person name="Shea T.D."/>
            <person name="Shenoy N."/>
            <person name="Sisk P."/>
            <person name="Stolte C."/>
            <person name="Sykes S.N."/>
            <person name="Thomson T."/>
            <person name="Walk T."/>
            <person name="White J."/>
            <person name="Yandava C."/>
            <person name="Straight P."/>
            <person name="Clardy J."/>
            <person name="Hung D."/>
            <person name="Kolter R."/>
            <person name="Mekalanos J."/>
            <person name="Walker S."/>
            <person name="Walsh C.T."/>
            <person name="Wieland-Brown L.C."/>
            <person name="Haas B."/>
            <person name="Nusbaum C."/>
            <person name="Birren B."/>
        </authorList>
    </citation>
    <scope>NUCLEOTIDE SEQUENCE [LARGE SCALE GENOMIC DNA]</scope>
    <source>
        <strain evidence="2 3">ATCC 53653</strain>
    </source>
</reference>
<name>D9WH10_9ACTN</name>
<feature type="region of interest" description="Disordered" evidence="1">
    <location>
        <begin position="1"/>
        <end position="65"/>
    </location>
</feature>
<gene>
    <name evidence="2" type="ORF">SSOG_07204</name>
</gene>
<dbReference type="EMBL" id="GG657754">
    <property type="protein sequence ID" value="EFL27489.1"/>
    <property type="molecule type" value="Genomic_DNA"/>
</dbReference>
<protein>
    <submittedName>
        <fullName evidence="2">Uncharacterized protein</fullName>
    </submittedName>
</protein>
<dbReference type="STRING" id="457427.SSOG_07204"/>
<accession>D9WH10</accession>
<keyword evidence="3" id="KW-1185">Reference proteome</keyword>
<dbReference type="AlphaFoldDB" id="D9WH10"/>
<evidence type="ECO:0000313" key="2">
    <source>
        <dbReference type="EMBL" id="EFL27489.1"/>
    </source>
</evidence>
<dbReference type="Proteomes" id="UP000003963">
    <property type="component" value="Unassembled WGS sequence"/>
</dbReference>
<proteinExistence type="predicted"/>
<sequence>MKLSEQHLGEGVGCGRAHREVRQWGAKPEQTQDGRRGWLPKSGATTGHQAVRITSSTQDSSTSSR</sequence>
<evidence type="ECO:0000313" key="3">
    <source>
        <dbReference type="Proteomes" id="UP000003963"/>
    </source>
</evidence>